<name>A0A2W6NF38_9BACL</name>
<accession>A0A2W6NF38</accession>
<sequence length="273" mass="30480">MVMLFTISIVISAAAALLLHMWLQARAYDLVQDDVELINLPAAFDGATILYVSDTHKRLLGTTDFEKWKGKADWVLIGGDIAEEGIPWSIVRHNMNLLSRVAPAFVVHGNHDKKAGTAQLKRILDDSSVQLLQDKAVYLQKGSDQLRLIGLDYRSKQSEELLRNQGHDECTIVLIHDPLEALRLEVHADLVLSGHTHGGQLVLPWFGPVFLNRAYRKVSSGWFSLKRHKQDSRNGKMLVSRGFGTNHLPLRLGCPAEVHLITLRSPAAKSPDH</sequence>
<protein>
    <submittedName>
        <fullName evidence="2">Metallophosphoesterase</fullName>
    </submittedName>
</protein>
<evidence type="ECO:0000259" key="1">
    <source>
        <dbReference type="Pfam" id="PF00149"/>
    </source>
</evidence>
<dbReference type="AlphaFoldDB" id="A0A2W6NF38"/>
<dbReference type="Proteomes" id="UP000249204">
    <property type="component" value="Unassembled WGS sequence"/>
</dbReference>
<evidence type="ECO:0000313" key="2">
    <source>
        <dbReference type="EMBL" id="PZT54557.1"/>
    </source>
</evidence>
<dbReference type="GO" id="GO:0009245">
    <property type="term" value="P:lipid A biosynthetic process"/>
    <property type="evidence" value="ECO:0007669"/>
    <property type="project" value="TreeGrafter"/>
</dbReference>
<evidence type="ECO:0000313" key="3">
    <source>
        <dbReference type="Proteomes" id="UP000249204"/>
    </source>
</evidence>
<dbReference type="GO" id="GO:0008758">
    <property type="term" value="F:UDP-2,3-diacylglucosamine hydrolase activity"/>
    <property type="evidence" value="ECO:0007669"/>
    <property type="project" value="TreeGrafter"/>
</dbReference>
<comment type="caution">
    <text evidence="2">The sequence shown here is derived from an EMBL/GenBank/DDBJ whole genome shotgun (WGS) entry which is preliminary data.</text>
</comment>
<dbReference type="Gene3D" id="3.60.21.10">
    <property type="match status" value="1"/>
</dbReference>
<reference evidence="2 3" key="1">
    <citation type="submission" date="2018-06" db="EMBL/GenBank/DDBJ databases">
        <title>Isolation of heavy metals resistant Paenibacillus silvae NC2 from Gold-Copper mine in ZiJin, China.</title>
        <authorList>
            <person name="Xu J."/>
            <person name="Mazhar H.S."/>
            <person name="Rensing C."/>
        </authorList>
    </citation>
    <scope>NUCLEOTIDE SEQUENCE [LARGE SCALE GENOMIC DNA]</scope>
    <source>
        <strain evidence="2 3">NC2</strain>
    </source>
</reference>
<dbReference type="PANTHER" id="PTHR31302:SF32">
    <property type="entry name" value="PHOSPHOESTERASE"/>
    <property type="match status" value="1"/>
</dbReference>
<dbReference type="InterPro" id="IPR029052">
    <property type="entry name" value="Metallo-depent_PP-like"/>
</dbReference>
<dbReference type="InterPro" id="IPR004843">
    <property type="entry name" value="Calcineurin-like_PHP"/>
</dbReference>
<dbReference type="EMBL" id="QKWW01000047">
    <property type="protein sequence ID" value="PZT54557.1"/>
    <property type="molecule type" value="Genomic_DNA"/>
</dbReference>
<dbReference type="PANTHER" id="PTHR31302">
    <property type="entry name" value="TRANSMEMBRANE PROTEIN WITH METALLOPHOSPHOESTERASE DOMAIN-RELATED"/>
    <property type="match status" value="1"/>
</dbReference>
<proteinExistence type="predicted"/>
<organism evidence="2 3">
    <name type="scientific">Paenibacillus silvae</name>
    <dbReference type="NCBI Taxonomy" id="1325358"/>
    <lineage>
        <taxon>Bacteria</taxon>
        <taxon>Bacillati</taxon>
        <taxon>Bacillota</taxon>
        <taxon>Bacilli</taxon>
        <taxon>Bacillales</taxon>
        <taxon>Paenibacillaceae</taxon>
        <taxon>Paenibacillus</taxon>
    </lineage>
</organism>
<dbReference type="GO" id="GO:0016020">
    <property type="term" value="C:membrane"/>
    <property type="evidence" value="ECO:0007669"/>
    <property type="project" value="GOC"/>
</dbReference>
<gene>
    <name evidence="2" type="ORF">DN757_17305</name>
</gene>
<dbReference type="SUPFAM" id="SSF56300">
    <property type="entry name" value="Metallo-dependent phosphatases"/>
    <property type="match status" value="1"/>
</dbReference>
<dbReference type="Pfam" id="PF00149">
    <property type="entry name" value="Metallophos"/>
    <property type="match status" value="1"/>
</dbReference>
<feature type="domain" description="Calcineurin-like phosphoesterase" evidence="1">
    <location>
        <begin position="48"/>
        <end position="198"/>
    </location>
</feature>
<dbReference type="InterPro" id="IPR051158">
    <property type="entry name" value="Metallophosphoesterase_sf"/>
</dbReference>